<dbReference type="SUPFAM" id="SSF46894">
    <property type="entry name" value="C-terminal effector domain of the bipartite response regulators"/>
    <property type="match status" value="1"/>
</dbReference>
<dbReference type="GO" id="GO:0005737">
    <property type="term" value="C:cytoplasm"/>
    <property type="evidence" value="ECO:0007669"/>
    <property type="project" value="TreeGrafter"/>
</dbReference>
<protein>
    <submittedName>
        <fullName evidence="3">Regulatory protein, luxR family</fullName>
    </submittedName>
</protein>
<dbReference type="GO" id="GO:0005524">
    <property type="term" value="F:ATP binding"/>
    <property type="evidence" value="ECO:0007669"/>
    <property type="project" value="UniProtKB-KW"/>
</dbReference>
<dbReference type="SUPFAM" id="SSF52540">
    <property type="entry name" value="P-loop containing nucleoside triphosphate hydrolases"/>
    <property type="match status" value="1"/>
</dbReference>
<dbReference type="GO" id="GO:0004016">
    <property type="term" value="F:adenylate cyclase activity"/>
    <property type="evidence" value="ECO:0007669"/>
    <property type="project" value="TreeGrafter"/>
</dbReference>
<dbReference type="InterPro" id="IPR027417">
    <property type="entry name" value="P-loop_NTPase"/>
</dbReference>
<dbReference type="RefSeq" id="WP_091805671.1">
    <property type="nucleotide sequence ID" value="NZ_CP016353.1"/>
</dbReference>
<dbReference type="CDD" id="cd06170">
    <property type="entry name" value="LuxR_C_like"/>
    <property type="match status" value="1"/>
</dbReference>
<dbReference type="PANTHER" id="PTHR16305">
    <property type="entry name" value="TESTICULAR SOLUBLE ADENYLYL CYCLASE"/>
    <property type="match status" value="1"/>
</dbReference>
<proteinExistence type="predicted"/>
<dbReference type="InterPro" id="IPR016032">
    <property type="entry name" value="Sig_transdc_resp-reg_C-effctor"/>
</dbReference>
<organism evidence="3 4">
    <name type="scientific">Prauserella marina</name>
    <dbReference type="NCBI Taxonomy" id="530584"/>
    <lineage>
        <taxon>Bacteria</taxon>
        <taxon>Bacillati</taxon>
        <taxon>Actinomycetota</taxon>
        <taxon>Actinomycetes</taxon>
        <taxon>Pseudonocardiales</taxon>
        <taxon>Pseudonocardiaceae</taxon>
        <taxon>Prauserella</taxon>
    </lineage>
</organism>
<dbReference type="PRINTS" id="PR00038">
    <property type="entry name" value="HTHLUXR"/>
</dbReference>
<keyword evidence="4" id="KW-1185">Reference proteome</keyword>
<accession>A0A222VXA2</accession>
<reference evidence="3 4" key="1">
    <citation type="submission" date="2016-10" db="EMBL/GenBank/DDBJ databases">
        <authorList>
            <person name="de Groot N.N."/>
        </authorList>
    </citation>
    <scope>NUCLEOTIDE SEQUENCE [LARGE SCALE GENOMIC DNA]</scope>
    <source>
        <strain evidence="3 4">CGMCC 4.5506</strain>
    </source>
</reference>
<dbReference type="EMBL" id="FMZE01000006">
    <property type="protein sequence ID" value="SDD14583.1"/>
    <property type="molecule type" value="Genomic_DNA"/>
</dbReference>
<evidence type="ECO:0000256" key="2">
    <source>
        <dbReference type="ARBA" id="ARBA00022840"/>
    </source>
</evidence>
<gene>
    <name evidence="3" type="ORF">SAMN05421630_106119</name>
</gene>
<evidence type="ECO:0000256" key="1">
    <source>
        <dbReference type="ARBA" id="ARBA00022741"/>
    </source>
</evidence>
<dbReference type="Pfam" id="PF00196">
    <property type="entry name" value="GerE"/>
    <property type="match status" value="1"/>
</dbReference>
<dbReference type="Pfam" id="PF13191">
    <property type="entry name" value="AAA_16"/>
    <property type="match status" value="1"/>
</dbReference>
<keyword evidence="2" id="KW-0067">ATP-binding</keyword>
<keyword evidence="1" id="KW-0547">Nucleotide-binding</keyword>
<dbReference type="InterPro" id="IPR036388">
    <property type="entry name" value="WH-like_DNA-bd_sf"/>
</dbReference>
<dbReference type="Gene3D" id="1.10.10.10">
    <property type="entry name" value="Winged helix-like DNA-binding domain superfamily/Winged helix DNA-binding domain"/>
    <property type="match status" value="1"/>
</dbReference>
<name>A0A222VXA2_9PSEU</name>
<dbReference type="GO" id="GO:0006355">
    <property type="term" value="P:regulation of DNA-templated transcription"/>
    <property type="evidence" value="ECO:0007669"/>
    <property type="project" value="InterPro"/>
</dbReference>
<dbReference type="PROSITE" id="PS50043">
    <property type="entry name" value="HTH_LUXR_2"/>
    <property type="match status" value="1"/>
</dbReference>
<dbReference type="STRING" id="530584.SAMN05421630_106119"/>
<dbReference type="KEGG" id="pmad:BAY61_30255"/>
<dbReference type="InterPro" id="IPR041664">
    <property type="entry name" value="AAA_16"/>
</dbReference>
<dbReference type="InterPro" id="IPR000792">
    <property type="entry name" value="Tscrpt_reg_LuxR_C"/>
</dbReference>
<dbReference type="PANTHER" id="PTHR16305:SF35">
    <property type="entry name" value="TRANSCRIPTIONAL ACTIVATOR DOMAIN"/>
    <property type="match status" value="1"/>
</dbReference>
<sequence length="903" mass="96878">MPTATSKLHGRAGELKVIDRQLAEARSGRSSALVIRGETGIGKSTLLAHAEQAAADLSVLRGSGIESETNLPFAGLHLLLRTVLDRVEELPAPHAKALHRAFGACGDAEERGGDRFAVGLAVLALLRELTEAAPVLVVVDDAHWLDRGSAEALLFAARRLPARGVTMLFAARDLYAPPFPAQGIEELRLTGLDPAAAGELLAECADDLPPPRREDVVREARGNPLALIEIAAANREGRQGRQSTEVAPHNRVLHSFAERIAVLPETTRTMILVAAADGTCDTGTVLAAGALLGASLDDLRVAEDAQLLTFTDNCLVFRHPLMRTAAYRTVPMAHRIRAHKALADVLDSPDEVDRKAWHLAAASTGHDEDVAKALESSAEHARARGGYAAVAAAYEQAAALSPLRDDRGRRLSAAARAAADAGQLDHARNLAYQATTQLTDPLELSLAAMIHATLAEDDNNPLEAHYILSRAAERVAEREPELAGRLLFWAAGSASVGDDLPAVERTAELAEKLGVSGTSRIRALATVSGGKVSESIHALRQLVSGETLFTDCVDHPLALRGRTTLASWYSLLGDDAAAGTLAIEVTTDSRAGAAMGVLPKALAVLAKTQLHLGRHKDALASASEGMRIADDIGQQQSRAALAGVLAHLAAIEGKEAEVERLTSEAPAQAAMAARTLLDLGLGRHDAVIDRLDRLGGEFEGLHSLALVPDLVEAAVKARRPELARRQLDRYVTWAEQTGRPWAKAVASRCGALLGEEPLFEEAVRLHLAEQGRPFERARTELLYGEWLRRARRKEQARTQLRSALAIFERLGALPWIERARTELRAAGRPADAGQPATRSTDLERMLTPQELRIARLAAQGLTNRDIGTRMYLSPRTVGYHLYKTYPKLGISSRGELAKLGLAR</sequence>
<evidence type="ECO:0000313" key="3">
    <source>
        <dbReference type="EMBL" id="SDD14583.1"/>
    </source>
</evidence>
<dbReference type="AlphaFoldDB" id="A0A222VXA2"/>
<dbReference type="SMART" id="SM00421">
    <property type="entry name" value="HTH_LUXR"/>
    <property type="match status" value="1"/>
</dbReference>
<dbReference type="GO" id="GO:0003677">
    <property type="term" value="F:DNA binding"/>
    <property type="evidence" value="ECO:0007669"/>
    <property type="project" value="InterPro"/>
</dbReference>
<dbReference type="Proteomes" id="UP000199494">
    <property type="component" value="Unassembled WGS sequence"/>
</dbReference>
<dbReference type="OrthoDB" id="3656034at2"/>
<evidence type="ECO:0000313" key="4">
    <source>
        <dbReference type="Proteomes" id="UP000199494"/>
    </source>
</evidence>